<name>A0A6G4A9L7_9ACTN</name>
<evidence type="ECO:0000313" key="3">
    <source>
        <dbReference type="EMBL" id="NEW69962.1"/>
    </source>
</evidence>
<dbReference type="EMBL" id="JAAIKT010000004">
    <property type="protein sequence ID" value="NEW69962.1"/>
    <property type="molecule type" value="Genomic_DNA"/>
</dbReference>
<dbReference type="InterPro" id="IPR026935">
    <property type="entry name" value="BtrH_N"/>
</dbReference>
<evidence type="ECO:0000259" key="1">
    <source>
        <dbReference type="Pfam" id="PF14399"/>
    </source>
</evidence>
<keyword evidence="4" id="KW-1185">Reference proteome</keyword>
<gene>
    <name evidence="3" type="ORF">G4H13_05960</name>
</gene>
<protein>
    <submittedName>
        <fullName evidence="3">BtrH N-terminal domain-containing protein</fullName>
    </submittedName>
</protein>
<dbReference type="Pfam" id="PF16169">
    <property type="entry name" value="DUF4872"/>
    <property type="match status" value="1"/>
</dbReference>
<dbReference type="InterPro" id="IPR032369">
    <property type="entry name" value="DUF4872"/>
</dbReference>
<sequence>MATASSTGKAQEPAPGTDGTVRLYGGAHCETSAFRKALHAHGLGLSEEMLLGLGGGIGFMYVPKAPGSPPFLATRNDPFPVFTRRMAEGVGLELSIMTTASPQEGRDQLDRELAEHGLAVVYADMYYLSYFQAQHHFGGHCLVVTGTDADTGRLRISDRPAGPRTLAPEELAAARASRHQPFPPRHSLLHAPWPTARPPAEERLRAALGAACRAGLEPPNASLGIQGLRLLNERLVATVRDEAAPEAVVDTLVQAFIDLCLAGTGGDGFRSMFHTFLDETARLLDDSVIADAVPLAAADAAAWQHLVAALLPEGTALGRLGAAHRIREEHILAGTPERQVEASAVAVGLPGLRDEAVAEIKNLRHDLAAALHDAVDDVVRRESELLRQMRPAAHGN</sequence>
<evidence type="ECO:0000313" key="4">
    <source>
        <dbReference type="Proteomes" id="UP000476310"/>
    </source>
</evidence>
<feature type="domain" description="Butirosin biosynthesis protein H N-terminal" evidence="1">
    <location>
        <begin position="28"/>
        <end position="158"/>
    </location>
</feature>
<dbReference type="AlphaFoldDB" id="A0A6G4A9L7"/>
<dbReference type="Proteomes" id="UP000476310">
    <property type="component" value="Unassembled WGS sequence"/>
</dbReference>
<feature type="domain" description="DUF4872" evidence="2">
    <location>
        <begin position="169"/>
        <end position="309"/>
    </location>
</feature>
<dbReference type="RefSeq" id="WP_164424483.1">
    <property type="nucleotide sequence ID" value="NZ_JAAIKT010000004.1"/>
</dbReference>
<comment type="caution">
    <text evidence="3">The sequence shown here is derived from an EMBL/GenBank/DDBJ whole genome shotgun (WGS) entry which is preliminary data.</text>
</comment>
<accession>A0A6G4A9L7</accession>
<organism evidence="3 4">
    <name type="scientific">Streptomyces rhizosphaericus</name>
    <dbReference type="NCBI Taxonomy" id="114699"/>
    <lineage>
        <taxon>Bacteria</taxon>
        <taxon>Bacillati</taxon>
        <taxon>Actinomycetota</taxon>
        <taxon>Actinomycetes</taxon>
        <taxon>Kitasatosporales</taxon>
        <taxon>Streptomycetaceae</taxon>
        <taxon>Streptomyces</taxon>
        <taxon>Streptomyces violaceusniger group</taxon>
    </lineage>
</organism>
<reference evidence="3" key="1">
    <citation type="submission" date="2020-02" db="EMBL/GenBank/DDBJ databases">
        <title>A new Streptomyces sp. for controlling soil-borne diseases.</title>
        <authorList>
            <person name="Li X."/>
            <person name="Tian Y."/>
            <person name="Gao K."/>
        </authorList>
    </citation>
    <scope>NUCLEOTIDE SEQUENCE [LARGE SCALE GENOMIC DNA]</scope>
    <source>
        <strain evidence="3">0250</strain>
    </source>
</reference>
<proteinExistence type="predicted"/>
<evidence type="ECO:0000259" key="2">
    <source>
        <dbReference type="Pfam" id="PF16169"/>
    </source>
</evidence>
<dbReference type="Pfam" id="PF14399">
    <property type="entry name" value="BtrH_N"/>
    <property type="match status" value="1"/>
</dbReference>